<sequence>MPRTKKPPPVKKKPPAAKLKPRLTDRERGRIEALNEAGASARDIALVTERSRDTVARVLR</sequence>
<accession>A0A8T1AVP6</accession>
<feature type="domain" description="Transposase IS30-like HTH" evidence="2">
    <location>
        <begin position="22"/>
        <end position="60"/>
    </location>
</feature>
<dbReference type="Pfam" id="PF13936">
    <property type="entry name" value="HTH_38"/>
    <property type="match status" value="1"/>
</dbReference>
<feature type="non-terminal residue" evidence="3">
    <location>
        <position position="60"/>
    </location>
</feature>
<evidence type="ECO:0000313" key="3">
    <source>
        <dbReference type="EMBL" id="KAG2887871.1"/>
    </source>
</evidence>
<feature type="compositionally biased region" description="Basic residues" evidence="1">
    <location>
        <begin position="1"/>
        <end position="21"/>
    </location>
</feature>
<dbReference type="AlphaFoldDB" id="A0A8T1AVP6"/>
<reference evidence="3" key="1">
    <citation type="submission" date="2018-10" db="EMBL/GenBank/DDBJ databases">
        <title>Effector identification in a new, highly contiguous assembly of the strawberry crown rot pathogen Phytophthora cactorum.</title>
        <authorList>
            <person name="Armitage A.D."/>
            <person name="Nellist C.F."/>
            <person name="Bates H."/>
            <person name="Vickerstaff R.J."/>
            <person name="Harrison R.J."/>
        </authorList>
    </citation>
    <scope>NUCLEOTIDE SEQUENCE</scope>
    <source>
        <strain evidence="3">4040</strain>
    </source>
</reference>
<evidence type="ECO:0000313" key="4">
    <source>
        <dbReference type="Proteomes" id="UP000736787"/>
    </source>
</evidence>
<feature type="region of interest" description="Disordered" evidence="1">
    <location>
        <begin position="1"/>
        <end position="26"/>
    </location>
</feature>
<proteinExistence type="predicted"/>
<evidence type="ECO:0000256" key="1">
    <source>
        <dbReference type="SAM" id="MobiDB-lite"/>
    </source>
</evidence>
<organism evidence="3 4">
    <name type="scientific">Phytophthora cactorum</name>
    <dbReference type="NCBI Taxonomy" id="29920"/>
    <lineage>
        <taxon>Eukaryota</taxon>
        <taxon>Sar</taxon>
        <taxon>Stramenopiles</taxon>
        <taxon>Oomycota</taxon>
        <taxon>Peronosporomycetes</taxon>
        <taxon>Peronosporales</taxon>
        <taxon>Peronosporaceae</taxon>
        <taxon>Phytophthora</taxon>
    </lineage>
</organism>
<name>A0A8T1AVP6_9STRA</name>
<dbReference type="InterPro" id="IPR025246">
    <property type="entry name" value="IS30-like_HTH"/>
</dbReference>
<dbReference type="Gene3D" id="1.10.10.60">
    <property type="entry name" value="Homeodomain-like"/>
    <property type="match status" value="1"/>
</dbReference>
<dbReference type="EMBL" id="RCMK01001833">
    <property type="protein sequence ID" value="KAG2887871.1"/>
    <property type="molecule type" value="Genomic_DNA"/>
</dbReference>
<comment type="caution">
    <text evidence="3">The sequence shown here is derived from an EMBL/GenBank/DDBJ whole genome shotgun (WGS) entry which is preliminary data.</text>
</comment>
<gene>
    <name evidence="3" type="ORF">PC117_g25059</name>
</gene>
<dbReference type="Proteomes" id="UP000736787">
    <property type="component" value="Unassembled WGS sequence"/>
</dbReference>
<protein>
    <recommendedName>
        <fullName evidence="2">Transposase IS30-like HTH domain-containing protein</fullName>
    </recommendedName>
</protein>
<evidence type="ECO:0000259" key="2">
    <source>
        <dbReference type="Pfam" id="PF13936"/>
    </source>
</evidence>